<evidence type="ECO:0000313" key="6">
    <source>
        <dbReference type="EMBL" id="MBW7569386.1"/>
    </source>
</evidence>
<dbReference type="SUPFAM" id="SSF89392">
    <property type="entry name" value="Prokaryotic lipoproteins and lipoprotein localization factors"/>
    <property type="match status" value="1"/>
</dbReference>
<dbReference type="InterPro" id="IPR004564">
    <property type="entry name" value="OM_lipoprot_carrier_LolA-like"/>
</dbReference>
<dbReference type="Gene3D" id="2.50.20.10">
    <property type="entry name" value="Lipoprotein localisation LolA/LolB/LppX"/>
    <property type="match status" value="1"/>
</dbReference>
<protein>
    <submittedName>
        <fullName evidence="6">Outer membrane lipoprotein carrier protein LolA</fullName>
    </submittedName>
</protein>
<comment type="subunit">
    <text evidence="1">Monomer.</text>
</comment>
<feature type="chain" id="PRO_5046739861" evidence="5">
    <location>
        <begin position="22"/>
        <end position="200"/>
    </location>
</feature>
<keyword evidence="2" id="KW-0813">Transport</keyword>
<keyword evidence="4" id="KW-0653">Protein transport</keyword>
<dbReference type="RefSeq" id="WP_219935860.1">
    <property type="nucleotide sequence ID" value="NZ_JAGFNY010000001.1"/>
</dbReference>
<dbReference type="EMBL" id="JAGFNY010000001">
    <property type="protein sequence ID" value="MBW7569386.1"/>
    <property type="molecule type" value="Genomic_DNA"/>
</dbReference>
<organism evidence="6 7">
    <name type="scientific">Succinivibrio faecicola</name>
    <dbReference type="NCBI Taxonomy" id="2820300"/>
    <lineage>
        <taxon>Bacteria</taxon>
        <taxon>Pseudomonadati</taxon>
        <taxon>Pseudomonadota</taxon>
        <taxon>Gammaproteobacteria</taxon>
        <taxon>Aeromonadales</taxon>
        <taxon>Succinivibrionaceae</taxon>
        <taxon>Succinivibrio</taxon>
    </lineage>
</organism>
<reference evidence="6 7" key="1">
    <citation type="submission" date="2021-03" db="EMBL/GenBank/DDBJ databases">
        <title>Succinivibrio sp. nov. isolated from feces of cow.</title>
        <authorList>
            <person name="Choi J.-Y."/>
        </authorList>
    </citation>
    <scope>NUCLEOTIDE SEQUENCE [LARGE SCALE GENOMIC DNA]</scope>
    <source>
        <strain evidence="6 7">AGMB01872</strain>
    </source>
</reference>
<dbReference type="Proteomes" id="UP000731465">
    <property type="component" value="Unassembled WGS sequence"/>
</dbReference>
<keyword evidence="7" id="KW-1185">Reference proteome</keyword>
<evidence type="ECO:0000256" key="1">
    <source>
        <dbReference type="ARBA" id="ARBA00011245"/>
    </source>
</evidence>
<keyword evidence="3 5" id="KW-0732">Signal</keyword>
<evidence type="ECO:0000256" key="3">
    <source>
        <dbReference type="ARBA" id="ARBA00022729"/>
    </source>
</evidence>
<dbReference type="InterPro" id="IPR029046">
    <property type="entry name" value="LolA/LolB/LppX"/>
</dbReference>
<name>A0ABS7DFR7_9GAMM</name>
<comment type="caution">
    <text evidence="6">The sequence shown here is derived from an EMBL/GenBank/DDBJ whole genome shotgun (WGS) entry which is preliminary data.</text>
</comment>
<proteinExistence type="predicted"/>
<evidence type="ECO:0000313" key="7">
    <source>
        <dbReference type="Proteomes" id="UP000731465"/>
    </source>
</evidence>
<keyword evidence="6" id="KW-0449">Lipoprotein</keyword>
<sequence length="200" mass="23079">MAEIIKIFLFTLLTLCSQTYALTTDEIKNNLIKQSKTEVSYIQKKHLSAANRILESKGYIIMTKNELFYVQKEPFEQCMVISTDRILEVIDGDVSVLTRENNGEVFEISSLLMKIFSFQGNYSDYFSTDVTGDLNNWQVSLIPLDKTMKNIFSKILLKGGKELLKIEIYDTNSDLTELFLSDYRYKDIKDVSGVLKYRAK</sequence>
<feature type="signal peptide" evidence="5">
    <location>
        <begin position="1"/>
        <end position="21"/>
    </location>
</feature>
<dbReference type="CDD" id="cd16325">
    <property type="entry name" value="LolA"/>
    <property type="match status" value="1"/>
</dbReference>
<evidence type="ECO:0000256" key="4">
    <source>
        <dbReference type="ARBA" id="ARBA00022927"/>
    </source>
</evidence>
<accession>A0ABS7DFR7</accession>
<evidence type="ECO:0000256" key="2">
    <source>
        <dbReference type="ARBA" id="ARBA00022448"/>
    </source>
</evidence>
<gene>
    <name evidence="6" type="ORF">J5V48_00550</name>
</gene>
<evidence type="ECO:0000256" key="5">
    <source>
        <dbReference type="SAM" id="SignalP"/>
    </source>
</evidence>